<name>A0A918YSL9_9ACTN</name>
<dbReference type="RefSeq" id="WP_189958673.1">
    <property type="nucleotide sequence ID" value="NZ_BMVG01000044.1"/>
</dbReference>
<feature type="signal peptide" evidence="1">
    <location>
        <begin position="1"/>
        <end position="29"/>
    </location>
</feature>
<feature type="chain" id="PRO_5037896439" evidence="1">
    <location>
        <begin position="30"/>
        <end position="176"/>
    </location>
</feature>
<reference evidence="2" key="1">
    <citation type="journal article" date="2014" name="Int. J. Syst. Evol. Microbiol.">
        <title>Complete genome sequence of Corynebacterium casei LMG S-19264T (=DSM 44701T), isolated from a smear-ripened cheese.</title>
        <authorList>
            <consortium name="US DOE Joint Genome Institute (JGI-PGF)"/>
            <person name="Walter F."/>
            <person name="Albersmeier A."/>
            <person name="Kalinowski J."/>
            <person name="Ruckert C."/>
        </authorList>
    </citation>
    <scope>NUCLEOTIDE SEQUENCE</scope>
    <source>
        <strain evidence="2">JCM 4714</strain>
    </source>
</reference>
<dbReference type="AlphaFoldDB" id="A0A918YSL9"/>
<comment type="caution">
    <text evidence="2">The sequence shown here is derived from an EMBL/GenBank/DDBJ whole genome shotgun (WGS) entry which is preliminary data.</text>
</comment>
<dbReference type="Proteomes" id="UP000655443">
    <property type="component" value="Unassembled WGS sequence"/>
</dbReference>
<gene>
    <name evidence="2" type="ORF">GCM10010339_81990</name>
</gene>
<protein>
    <submittedName>
        <fullName evidence="2">Uncharacterized protein</fullName>
    </submittedName>
</protein>
<evidence type="ECO:0000313" key="3">
    <source>
        <dbReference type="Proteomes" id="UP000655443"/>
    </source>
</evidence>
<dbReference type="EMBL" id="BMVG01000044">
    <property type="protein sequence ID" value="GHE13796.1"/>
    <property type="molecule type" value="Genomic_DNA"/>
</dbReference>
<keyword evidence="1" id="KW-0732">Signal</keyword>
<proteinExistence type="predicted"/>
<reference evidence="2" key="2">
    <citation type="submission" date="2020-09" db="EMBL/GenBank/DDBJ databases">
        <authorList>
            <person name="Sun Q."/>
            <person name="Ohkuma M."/>
        </authorList>
    </citation>
    <scope>NUCLEOTIDE SEQUENCE</scope>
    <source>
        <strain evidence="2">JCM 4714</strain>
    </source>
</reference>
<keyword evidence="3" id="KW-1185">Reference proteome</keyword>
<sequence>MIRQRLLALFATLAAMASMVLGLAPVAHAAVVDVACVGTTQVNYSPGLKIQPRSVHFIENDLYTTCTSSDPTIKTGRTVISFTTVLSCLQPLRTGTAPNPITWNNGQTSDLLLNYGATFADGQNILVGNGIVTDGEFQGDSAKVVLTYAQPDVTECLSPQGVTNQIGTATVTINGS</sequence>
<evidence type="ECO:0000313" key="2">
    <source>
        <dbReference type="EMBL" id="GHE13796.1"/>
    </source>
</evidence>
<evidence type="ECO:0000256" key="1">
    <source>
        <dbReference type="SAM" id="SignalP"/>
    </source>
</evidence>
<organism evidence="2 3">
    <name type="scientific">Streptomyces alanosinicus</name>
    <dbReference type="NCBI Taxonomy" id="68171"/>
    <lineage>
        <taxon>Bacteria</taxon>
        <taxon>Bacillati</taxon>
        <taxon>Actinomycetota</taxon>
        <taxon>Actinomycetes</taxon>
        <taxon>Kitasatosporales</taxon>
        <taxon>Streptomycetaceae</taxon>
        <taxon>Streptomyces</taxon>
    </lineage>
</organism>
<accession>A0A918YSL9</accession>